<dbReference type="GO" id="GO:0005524">
    <property type="term" value="F:ATP binding"/>
    <property type="evidence" value="ECO:0007669"/>
    <property type="project" value="InterPro"/>
</dbReference>
<dbReference type="Pfam" id="PF04851">
    <property type="entry name" value="ResIII"/>
    <property type="match status" value="1"/>
</dbReference>
<dbReference type="InterPro" id="IPR027417">
    <property type="entry name" value="P-loop_NTPase"/>
</dbReference>
<sequence length="132" mass="15138">MDHQKEHFERLVQILGHNFAYLDTSQTGCGKTFTTMKIGKASKLKLFVICPKSVCSVWNIECRKYGVDLVETITYEKLRGTKKQLKVCDGYINRNHNHFRASDKFTALCGKKILLVFDEVHRVKNRATATLA</sequence>
<feature type="domain" description="Helicase/UvrB N-terminal" evidence="1">
    <location>
        <begin position="2"/>
        <end position="125"/>
    </location>
</feature>
<dbReference type="SUPFAM" id="SSF52540">
    <property type="entry name" value="P-loop containing nucleoside triphosphate hydrolases"/>
    <property type="match status" value="1"/>
</dbReference>
<dbReference type="GO" id="GO:0003677">
    <property type="term" value="F:DNA binding"/>
    <property type="evidence" value="ECO:0007669"/>
    <property type="project" value="InterPro"/>
</dbReference>
<dbReference type="AlphaFoldDB" id="X0UGZ1"/>
<proteinExistence type="predicted"/>
<accession>X0UGZ1</accession>
<protein>
    <recommendedName>
        <fullName evidence="1">Helicase/UvrB N-terminal domain-containing protein</fullName>
    </recommendedName>
</protein>
<dbReference type="EMBL" id="BARS01028848">
    <property type="protein sequence ID" value="GAF99677.1"/>
    <property type="molecule type" value="Genomic_DNA"/>
</dbReference>
<reference evidence="2" key="1">
    <citation type="journal article" date="2014" name="Front. Microbiol.">
        <title>High frequency of phylogenetically diverse reductive dehalogenase-homologous genes in deep subseafloor sedimentary metagenomes.</title>
        <authorList>
            <person name="Kawai M."/>
            <person name="Futagami T."/>
            <person name="Toyoda A."/>
            <person name="Takaki Y."/>
            <person name="Nishi S."/>
            <person name="Hori S."/>
            <person name="Arai W."/>
            <person name="Tsubouchi T."/>
            <person name="Morono Y."/>
            <person name="Uchiyama I."/>
            <person name="Ito T."/>
            <person name="Fujiyama A."/>
            <person name="Inagaki F."/>
            <person name="Takami H."/>
        </authorList>
    </citation>
    <scope>NUCLEOTIDE SEQUENCE</scope>
    <source>
        <strain evidence="2">Expedition CK06-06</strain>
    </source>
</reference>
<evidence type="ECO:0000313" key="2">
    <source>
        <dbReference type="EMBL" id="GAF99677.1"/>
    </source>
</evidence>
<dbReference type="InterPro" id="IPR006935">
    <property type="entry name" value="Helicase/UvrB_N"/>
</dbReference>
<organism evidence="2">
    <name type="scientific">marine sediment metagenome</name>
    <dbReference type="NCBI Taxonomy" id="412755"/>
    <lineage>
        <taxon>unclassified sequences</taxon>
        <taxon>metagenomes</taxon>
        <taxon>ecological metagenomes</taxon>
    </lineage>
</organism>
<feature type="non-terminal residue" evidence="2">
    <location>
        <position position="132"/>
    </location>
</feature>
<evidence type="ECO:0000259" key="1">
    <source>
        <dbReference type="Pfam" id="PF04851"/>
    </source>
</evidence>
<dbReference type="Gene3D" id="3.40.50.300">
    <property type="entry name" value="P-loop containing nucleotide triphosphate hydrolases"/>
    <property type="match status" value="1"/>
</dbReference>
<comment type="caution">
    <text evidence="2">The sequence shown here is derived from an EMBL/GenBank/DDBJ whole genome shotgun (WGS) entry which is preliminary data.</text>
</comment>
<name>X0UGZ1_9ZZZZ</name>
<dbReference type="GO" id="GO:0016787">
    <property type="term" value="F:hydrolase activity"/>
    <property type="evidence" value="ECO:0007669"/>
    <property type="project" value="InterPro"/>
</dbReference>
<gene>
    <name evidence="2" type="ORF">S01H1_45178</name>
</gene>